<keyword evidence="3" id="KW-1185">Reference proteome</keyword>
<feature type="region of interest" description="Disordered" evidence="1">
    <location>
        <begin position="35"/>
        <end position="54"/>
    </location>
</feature>
<comment type="caution">
    <text evidence="2">The sequence shown here is derived from an EMBL/GenBank/DDBJ whole genome shotgun (WGS) entry which is preliminary data.</text>
</comment>
<organism evidence="2 3">
    <name type="scientific">Parasponia andersonii</name>
    <name type="common">Sponia andersonii</name>
    <dbReference type="NCBI Taxonomy" id="3476"/>
    <lineage>
        <taxon>Eukaryota</taxon>
        <taxon>Viridiplantae</taxon>
        <taxon>Streptophyta</taxon>
        <taxon>Embryophyta</taxon>
        <taxon>Tracheophyta</taxon>
        <taxon>Spermatophyta</taxon>
        <taxon>Magnoliopsida</taxon>
        <taxon>eudicotyledons</taxon>
        <taxon>Gunneridae</taxon>
        <taxon>Pentapetalae</taxon>
        <taxon>rosids</taxon>
        <taxon>fabids</taxon>
        <taxon>Rosales</taxon>
        <taxon>Cannabaceae</taxon>
        <taxon>Parasponia</taxon>
    </lineage>
</organism>
<accession>A0A2P5DJ64</accession>
<dbReference type="OrthoDB" id="1000646at2759"/>
<name>A0A2P5DJ64_PARAD</name>
<evidence type="ECO:0000313" key="2">
    <source>
        <dbReference type="EMBL" id="PON73328.1"/>
    </source>
</evidence>
<reference evidence="3" key="1">
    <citation type="submission" date="2016-06" db="EMBL/GenBank/DDBJ databases">
        <title>Parallel loss of symbiosis genes in relatives of nitrogen-fixing non-legume Parasponia.</title>
        <authorList>
            <person name="Van Velzen R."/>
            <person name="Holmer R."/>
            <person name="Bu F."/>
            <person name="Rutten L."/>
            <person name="Van Zeijl A."/>
            <person name="Liu W."/>
            <person name="Santuari L."/>
            <person name="Cao Q."/>
            <person name="Sharma T."/>
            <person name="Shen D."/>
            <person name="Roswanjaya Y."/>
            <person name="Wardhani T."/>
            <person name="Kalhor M.S."/>
            <person name="Jansen J."/>
            <person name="Van den Hoogen J."/>
            <person name="Gungor B."/>
            <person name="Hartog M."/>
            <person name="Hontelez J."/>
            <person name="Verver J."/>
            <person name="Yang W.-C."/>
            <person name="Schijlen E."/>
            <person name="Repin R."/>
            <person name="Schilthuizen M."/>
            <person name="Schranz E."/>
            <person name="Heidstra R."/>
            <person name="Miyata K."/>
            <person name="Fedorova E."/>
            <person name="Kohlen W."/>
            <person name="Bisseling T."/>
            <person name="Smit S."/>
            <person name="Geurts R."/>
        </authorList>
    </citation>
    <scope>NUCLEOTIDE SEQUENCE [LARGE SCALE GENOMIC DNA]</scope>
    <source>
        <strain evidence="3">cv. WU1-14</strain>
    </source>
</reference>
<dbReference type="AlphaFoldDB" id="A0A2P5DJ64"/>
<dbReference type="EMBL" id="JXTB01000034">
    <property type="protein sequence ID" value="PON73328.1"/>
    <property type="molecule type" value="Genomic_DNA"/>
</dbReference>
<evidence type="ECO:0000313" key="3">
    <source>
        <dbReference type="Proteomes" id="UP000237105"/>
    </source>
</evidence>
<feature type="compositionally biased region" description="Polar residues" evidence="1">
    <location>
        <begin position="153"/>
        <end position="184"/>
    </location>
</feature>
<evidence type="ECO:0008006" key="4">
    <source>
        <dbReference type="Google" id="ProtNLM"/>
    </source>
</evidence>
<feature type="region of interest" description="Disordered" evidence="1">
    <location>
        <begin position="148"/>
        <end position="202"/>
    </location>
</feature>
<feature type="compositionally biased region" description="Polar residues" evidence="1">
    <location>
        <begin position="42"/>
        <end position="51"/>
    </location>
</feature>
<evidence type="ECO:0000256" key="1">
    <source>
        <dbReference type="SAM" id="MobiDB-lite"/>
    </source>
</evidence>
<protein>
    <recommendedName>
        <fullName evidence="4">Mitochondrial protein</fullName>
    </recommendedName>
</protein>
<sequence length="305" mass="33455">MKFMLQTHEMRLEQLTSTVTLDLQTTQNARANVANFKKGPNSGFSNSSRGQGNPRHVKCYHRFDISFHGSDDGNQQHTDQNKVHLATQNTNVDQALYMDSGASTHVTADIQNLGVKTDYKGKEKLIVAPDYSMSNTERVLSEVESTPALIPGNNFSDNNNDGVMSSPTSLLAQTDTPSNPTEPSSPIALVQPSSSSTDALDPLQPVTSSVTFASTHTLYHPMITRAKTGIHKPKIFTAMAKLTNIPLPSSVTEALQNGNWKFAMESEFQTLLRNKTWDLVPFIADMKVVSNKCVMPKILTCIIGQ</sequence>
<dbReference type="Proteomes" id="UP000237105">
    <property type="component" value="Unassembled WGS sequence"/>
</dbReference>
<proteinExistence type="predicted"/>
<gene>
    <name evidence="2" type="ORF">PanWU01x14_058320</name>
</gene>